<keyword evidence="15" id="KW-1185">Reference proteome</keyword>
<dbReference type="InterPro" id="IPR044516">
    <property type="entry name" value="UXS-like"/>
</dbReference>
<dbReference type="GO" id="GO:0005737">
    <property type="term" value="C:cytoplasm"/>
    <property type="evidence" value="ECO:0007669"/>
    <property type="project" value="TreeGrafter"/>
</dbReference>
<evidence type="ECO:0000256" key="3">
    <source>
        <dbReference type="ARBA" id="ARBA00022692"/>
    </source>
</evidence>
<dbReference type="Pfam" id="PF01370">
    <property type="entry name" value="Epimerase"/>
    <property type="match status" value="1"/>
</dbReference>
<dbReference type="GO" id="GO:0042732">
    <property type="term" value="P:D-xylose metabolic process"/>
    <property type="evidence" value="ECO:0007669"/>
    <property type="project" value="InterPro"/>
</dbReference>
<gene>
    <name evidence="14" type="ORF">GCM10007043_07130</name>
</gene>
<comment type="subcellular location">
    <subcellularLocation>
        <location evidence="2">Golgi apparatus membrane</location>
        <topology evidence="2">Single-pass type II membrane protein</topology>
    </subcellularLocation>
    <subcellularLocation>
        <location evidence="12">Golgi apparatus</location>
        <location evidence="12">Golgi stack membrane</location>
    </subcellularLocation>
</comment>
<comment type="cofactor">
    <cofactor evidence="1">
        <name>NAD(+)</name>
        <dbReference type="ChEBI" id="CHEBI:57540"/>
    </cofactor>
</comment>
<comment type="caution">
    <text evidence="14">The sequence shown here is derived from an EMBL/GenBank/DDBJ whole genome shotgun (WGS) entry which is preliminary data.</text>
</comment>
<evidence type="ECO:0000256" key="8">
    <source>
        <dbReference type="ARBA" id="ARBA00023034"/>
    </source>
</evidence>
<keyword evidence="10" id="KW-0325">Glycoprotein</keyword>
<dbReference type="GO" id="GO:0033320">
    <property type="term" value="P:UDP-D-xylose biosynthetic process"/>
    <property type="evidence" value="ECO:0007669"/>
    <property type="project" value="UniProtKB-UniPathway"/>
</dbReference>
<keyword evidence="7" id="KW-0520">NAD</keyword>
<evidence type="ECO:0000313" key="14">
    <source>
        <dbReference type="EMBL" id="GGJ95929.1"/>
    </source>
</evidence>
<sequence length="331" mass="37619">MDKMKMEFQHEKKPVSLITGAAGFLGSHLVDRLLAEEHFVVGVDNLSTGNLKNLDHVISRNDFLFVAGDITGEMELPDLKYDYVWHLASPASPKDYRRLSIETMMVNAIGTKKMLDLALAHNAKFLLASTSEAYGDPQVHPQPEEYWGNVNPIGERACYDESKRFAEALTMEYHRRYDLDVRIVRIFNTYGPRMQINDGRVVPNFICQALRGEPLTVYGDGSQTRSFVFVQDEVEGIFRAMTCHGTKGEVFNIGNPEEYSILEFARLIAQICGVELNVVYKPLPPDDPRKRCPDISKAKRVLNWEPVTPLEKGLRITLDYFSSVLRETITR</sequence>
<reference evidence="14" key="2">
    <citation type="submission" date="2020-09" db="EMBL/GenBank/DDBJ databases">
        <authorList>
            <person name="Sun Q."/>
            <person name="Ohkuma M."/>
        </authorList>
    </citation>
    <scope>NUCLEOTIDE SEQUENCE</scope>
    <source>
        <strain evidence="14">JCM 14719</strain>
    </source>
</reference>
<protein>
    <submittedName>
        <fullName evidence="14">Epimerase</fullName>
    </submittedName>
</protein>
<keyword evidence="9" id="KW-0472">Membrane</keyword>
<keyword evidence="6" id="KW-1133">Transmembrane helix</keyword>
<evidence type="ECO:0000256" key="6">
    <source>
        <dbReference type="ARBA" id="ARBA00022989"/>
    </source>
</evidence>
<evidence type="ECO:0000259" key="13">
    <source>
        <dbReference type="Pfam" id="PF01370"/>
    </source>
</evidence>
<dbReference type="SUPFAM" id="SSF51735">
    <property type="entry name" value="NAD(P)-binding Rossmann-fold domains"/>
    <property type="match status" value="1"/>
</dbReference>
<dbReference type="UniPathway" id="UPA00796">
    <property type="reaction ID" value="UER00771"/>
</dbReference>
<feature type="domain" description="NAD-dependent epimerase/dehydratase" evidence="13">
    <location>
        <begin position="17"/>
        <end position="254"/>
    </location>
</feature>
<keyword evidence="8" id="KW-0333">Golgi apparatus</keyword>
<evidence type="ECO:0000256" key="2">
    <source>
        <dbReference type="ARBA" id="ARBA00004323"/>
    </source>
</evidence>
<accession>A0A8J3FA62</accession>
<dbReference type="Proteomes" id="UP000637720">
    <property type="component" value="Unassembled WGS sequence"/>
</dbReference>
<dbReference type="FunFam" id="3.40.50.720:FF:000065">
    <property type="entry name" value="UDP-glucuronic acid decarboxylase 1"/>
    <property type="match status" value="1"/>
</dbReference>
<keyword evidence="5" id="KW-0735">Signal-anchor</keyword>
<dbReference type="AlphaFoldDB" id="A0A8J3FA62"/>
<reference evidence="14" key="1">
    <citation type="journal article" date="2014" name="Int. J. Syst. Evol. Microbiol.">
        <title>Complete genome sequence of Corynebacterium casei LMG S-19264T (=DSM 44701T), isolated from a smear-ripened cheese.</title>
        <authorList>
            <consortium name="US DOE Joint Genome Institute (JGI-PGF)"/>
            <person name="Walter F."/>
            <person name="Albersmeier A."/>
            <person name="Kalinowski J."/>
            <person name="Ruckert C."/>
        </authorList>
    </citation>
    <scope>NUCLEOTIDE SEQUENCE</scope>
    <source>
        <strain evidence="14">JCM 14719</strain>
    </source>
</reference>
<dbReference type="InterPro" id="IPR001509">
    <property type="entry name" value="Epimerase_deHydtase"/>
</dbReference>
<keyword evidence="4" id="KW-0210">Decarboxylase</keyword>
<dbReference type="InterPro" id="IPR036291">
    <property type="entry name" value="NAD(P)-bd_dom_sf"/>
</dbReference>
<dbReference type="GO" id="GO:0048040">
    <property type="term" value="F:UDP-glucuronate decarboxylase activity"/>
    <property type="evidence" value="ECO:0007669"/>
    <property type="project" value="TreeGrafter"/>
</dbReference>
<evidence type="ECO:0000313" key="15">
    <source>
        <dbReference type="Proteomes" id="UP000637720"/>
    </source>
</evidence>
<evidence type="ECO:0000256" key="9">
    <source>
        <dbReference type="ARBA" id="ARBA00023136"/>
    </source>
</evidence>
<evidence type="ECO:0000256" key="1">
    <source>
        <dbReference type="ARBA" id="ARBA00001911"/>
    </source>
</evidence>
<name>A0A8J3FA62_9BACI</name>
<evidence type="ECO:0000256" key="12">
    <source>
        <dbReference type="ARBA" id="ARBA00037859"/>
    </source>
</evidence>
<evidence type="ECO:0000256" key="11">
    <source>
        <dbReference type="ARBA" id="ARBA00023239"/>
    </source>
</evidence>
<evidence type="ECO:0000256" key="5">
    <source>
        <dbReference type="ARBA" id="ARBA00022968"/>
    </source>
</evidence>
<evidence type="ECO:0000256" key="7">
    <source>
        <dbReference type="ARBA" id="ARBA00023027"/>
    </source>
</evidence>
<proteinExistence type="predicted"/>
<keyword evidence="3" id="KW-0812">Transmembrane</keyword>
<dbReference type="CDD" id="cd05230">
    <property type="entry name" value="UGD_SDR_e"/>
    <property type="match status" value="1"/>
</dbReference>
<dbReference type="PANTHER" id="PTHR43078:SF6">
    <property type="entry name" value="UDP-GLUCURONIC ACID DECARBOXYLASE 1"/>
    <property type="match status" value="1"/>
</dbReference>
<evidence type="ECO:0000256" key="4">
    <source>
        <dbReference type="ARBA" id="ARBA00022793"/>
    </source>
</evidence>
<organism evidence="14 15">
    <name type="scientific">Calditerricola satsumensis</name>
    <dbReference type="NCBI Taxonomy" id="373054"/>
    <lineage>
        <taxon>Bacteria</taxon>
        <taxon>Bacillati</taxon>
        <taxon>Bacillota</taxon>
        <taxon>Bacilli</taxon>
        <taxon>Bacillales</taxon>
        <taxon>Bacillaceae</taxon>
        <taxon>Calditerricola</taxon>
    </lineage>
</organism>
<evidence type="ECO:0000256" key="10">
    <source>
        <dbReference type="ARBA" id="ARBA00023180"/>
    </source>
</evidence>
<dbReference type="Gene3D" id="3.40.50.720">
    <property type="entry name" value="NAD(P)-binding Rossmann-like Domain"/>
    <property type="match status" value="1"/>
</dbReference>
<dbReference type="PANTHER" id="PTHR43078">
    <property type="entry name" value="UDP-GLUCURONIC ACID DECARBOXYLASE-RELATED"/>
    <property type="match status" value="1"/>
</dbReference>
<keyword evidence="11" id="KW-0456">Lyase</keyword>
<dbReference type="EMBL" id="BMOF01000009">
    <property type="protein sequence ID" value="GGJ95929.1"/>
    <property type="molecule type" value="Genomic_DNA"/>
</dbReference>
<dbReference type="GO" id="GO:0070403">
    <property type="term" value="F:NAD+ binding"/>
    <property type="evidence" value="ECO:0007669"/>
    <property type="project" value="InterPro"/>
</dbReference>